<reference evidence="1" key="1">
    <citation type="submission" date="2022-09" db="EMBL/GenBank/DDBJ databases">
        <title>Interaction between co-microsymbionts with complementary sets of symbiotic genes in legume-rhizobium systems.</title>
        <authorList>
            <person name="Safronova V."/>
            <person name="Sazanova A."/>
            <person name="Afonin A."/>
            <person name="Chirak E."/>
        </authorList>
    </citation>
    <scope>NUCLEOTIDE SEQUENCE</scope>
    <source>
        <strain evidence="1">A18/3m</strain>
    </source>
</reference>
<gene>
    <name evidence="1" type="ORF">N8E88_10470</name>
</gene>
<geneLocation type="plasmid" evidence="1 2">
    <name>p_unnamed1</name>
</geneLocation>
<evidence type="ECO:0000313" key="2">
    <source>
        <dbReference type="Proteomes" id="UP001061991"/>
    </source>
</evidence>
<name>A0ACD4CY21_9HYPH</name>
<sequence length="109" mass="11871">MKRIGIIVPSESEALLEIGRLLKRARLASAMTQEQVADLAGISRPRYRDIETGVAAARATTLKNIARALGLEMMLIPQTMVPAVEALLRPHDDDDLPAFVSQPDDVDHG</sequence>
<protein>
    <submittedName>
        <fullName evidence="1">Helix-turn-helix domain-containing protein</fullName>
    </submittedName>
</protein>
<evidence type="ECO:0000313" key="1">
    <source>
        <dbReference type="EMBL" id="UXN58456.1"/>
    </source>
</evidence>
<dbReference type="EMBL" id="CP104972">
    <property type="protein sequence ID" value="UXN58456.1"/>
    <property type="molecule type" value="Genomic_DNA"/>
</dbReference>
<keyword evidence="2" id="KW-1185">Reference proteome</keyword>
<keyword evidence="1" id="KW-0614">Plasmid</keyword>
<organism evidence="1 2">
    <name type="scientific">Phyllobacterium zundukense</name>
    <dbReference type="NCBI Taxonomy" id="1867719"/>
    <lineage>
        <taxon>Bacteria</taxon>
        <taxon>Pseudomonadati</taxon>
        <taxon>Pseudomonadota</taxon>
        <taxon>Alphaproteobacteria</taxon>
        <taxon>Hyphomicrobiales</taxon>
        <taxon>Phyllobacteriaceae</taxon>
        <taxon>Phyllobacterium</taxon>
    </lineage>
</organism>
<dbReference type="Proteomes" id="UP001061991">
    <property type="component" value="Plasmid p_unnamed1"/>
</dbReference>
<proteinExistence type="predicted"/>
<accession>A0ACD4CY21</accession>